<accession>A0A9W9W7K9</accession>
<dbReference type="PROSITE" id="PS50157">
    <property type="entry name" value="ZINC_FINGER_C2H2_2"/>
    <property type="match status" value="1"/>
</dbReference>
<protein>
    <recommendedName>
        <fullName evidence="3">C2H2-type domain-containing protein</fullName>
    </recommendedName>
</protein>
<dbReference type="RefSeq" id="XP_056492139.1">
    <property type="nucleotide sequence ID" value="XM_056626344.1"/>
</dbReference>
<reference evidence="4" key="1">
    <citation type="submission" date="2022-12" db="EMBL/GenBank/DDBJ databases">
        <authorList>
            <person name="Petersen C."/>
        </authorList>
    </citation>
    <scope>NUCLEOTIDE SEQUENCE</scope>
    <source>
        <strain evidence="4">IBT 29677</strain>
    </source>
</reference>
<keyword evidence="1" id="KW-0479">Metal-binding</keyword>
<feature type="region of interest" description="Disordered" evidence="2">
    <location>
        <begin position="1"/>
        <end position="148"/>
    </location>
</feature>
<keyword evidence="1" id="KW-0862">Zinc</keyword>
<feature type="domain" description="C2H2-type" evidence="3">
    <location>
        <begin position="158"/>
        <end position="189"/>
    </location>
</feature>
<feature type="compositionally biased region" description="Basic residues" evidence="2">
    <location>
        <begin position="51"/>
        <end position="64"/>
    </location>
</feature>
<comment type="caution">
    <text evidence="4">The sequence shown here is derived from an EMBL/GenBank/DDBJ whole genome shotgun (WGS) entry which is preliminary data.</text>
</comment>
<evidence type="ECO:0000313" key="5">
    <source>
        <dbReference type="Proteomes" id="UP001147747"/>
    </source>
</evidence>
<dbReference type="EMBL" id="JAPZBU010000004">
    <property type="protein sequence ID" value="KAJ5407824.1"/>
    <property type="molecule type" value="Genomic_DNA"/>
</dbReference>
<dbReference type="AlphaFoldDB" id="A0A9W9W7K9"/>
<feature type="compositionally biased region" description="Gly residues" evidence="2">
    <location>
        <begin position="138"/>
        <end position="147"/>
    </location>
</feature>
<evidence type="ECO:0000256" key="1">
    <source>
        <dbReference type="PROSITE-ProRule" id="PRU00042"/>
    </source>
</evidence>
<dbReference type="GeneID" id="81365324"/>
<dbReference type="GO" id="GO:0008270">
    <property type="term" value="F:zinc ion binding"/>
    <property type="evidence" value="ECO:0007669"/>
    <property type="project" value="UniProtKB-KW"/>
</dbReference>
<feature type="region of interest" description="Disordered" evidence="2">
    <location>
        <begin position="204"/>
        <end position="238"/>
    </location>
</feature>
<feature type="compositionally biased region" description="Low complexity" evidence="2">
    <location>
        <begin position="12"/>
        <end position="29"/>
    </location>
</feature>
<evidence type="ECO:0000313" key="4">
    <source>
        <dbReference type="EMBL" id="KAJ5407824.1"/>
    </source>
</evidence>
<sequence>MPSFSPSIPALTSGDSSSISSFDTNTASSEATGSAREDDFGGPVGREPQSRHRQRQQQHQHQRQRQSIDRERVAVTVTSNLSGPAGSRGGTRAARSVTSGSHSSSSWSIAAPSISSAVPSLPATHNEDRDADINVEGNGLGHAAGHGGDAEIPDPRIYTCLFHTLDCHESFDDENNWTTHVLSHFRTHPPPQTARCPLCPNTKFVDGDPNPLSSPVSGLDDEEEEEEQEVPNQHQSTSTAWPRLLNHVAAHYRTGQTLAGSRADFELMRYLYGRRIISDAQFKAMQLAPAPSSPAYHASQDGVRASIGSSDEPYCAPYSRRREERLRGQQKGPGVGGSVGVGAV</sequence>
<dbReference type="Proteomes" id="UP001147747">
    <property type="component" value="Unassembled WGS sequence"/>
</dbReference>
<feature type="compositionally biased region" description="Acidic residues" evidence="2">
    <location>
        <begin position="219"/>
        <end position="229"/>
    </location>
</feature>
<reference evidence="4" key="2">
    <citation type="journal article" date="2023" name="IMA Fungus">
        <title>Comparative genomic study of the Penicillium genus elucidates a diverse pangenome and 15 lateral gene transfer events.</title>
        <authorList>
            <person name="Petersen C."/>
            <person name="Sorensen T."/>
            <person name="Nielsen M.R."/>
            <person name="Sondergaard T.E."/>
            <person name="Sorensen J.L."/>
            <person name="Fitzpatrick D.A."/>
            <person name="Frisvad J.C."/>
            <person name="Nielsen K.L."/>
        </authorList>
    </citation>
    <scope>NUCLEOTIDE SEQUENCE</scope>
    <source>
        <strain evidence="4">IBT 29677</strain>
    </source>
</reference>
<name>A0A9W9W7K9_9EURO</name>
<organism evidence="4 5">
    <name type="scientific">Penicillium cosmopolitanum</name>
    <dbReference type="NCBI Taxonomy" id="1131564"/>
    <lineage>
        <taxon>Eukaryota</taxon>
        <taxon>Fungi</taxon>
        <taxon>Dikarya</taxon>
        <taxon>Ascomycota</taxon>
        <taxon>Pezizomycotina</taxon>
        <taxon>Eurotiomycetes</taxon>
        <taxon>Eurotiomycetidae</taxon>
        <taxon>Eurotiales</taxon>
        <taxon>Aspergillaceae</taxon>
        <taxon>Penicillium</taxon>
    </lineage>
</organism>
<feature type="compositionally biased region" description="Gly residues" evidence="2">
    <location>
        <begin position="331"/>
        <end position="344"/>
    </location>
</feature>
<evidence type="ECO:0000256" key="2">
    <source>
        <dbReference type="SAM" id="MobiDB-lite"/>
    </source>
</evidence>
<feature type="compositionally biased region" description="Low complexity" evidence="2">
    <location>
        <begin position="93"/>
        <end position="123"/>
    </location>
</feature>
<keyword evidence="5" id="KW-1185">Reference proteome</keyword>
<keyword evidence="1" id="KW-0863">Zinc-finger</keyword>
<feature type="region of interest" description="Disordered" evidence="2">
    <location>
        <begin position="291"/>
        <end position="344"/>
    </location>
</feature>
<dbReference type="InterPro" id="IPR013087">
    <property type="entry name" value="Znf_C2H2_type"/>
</dbReference>
<evidence type="ECO:0000259" key="3">
    <source>
        <dbReference type="PROSITE" id="PS50157"/>
    </source>
</evidence>
<dbReference type="OrthoDB" id="409136at2759"/>
<proteinExistence type="predicted"/>
<gene>
    <name evidence="4" type="ORF">N7509_001707</name>
</gene>